<dbReference type="KEGG" id="cku:UL82_04955"/>
<dbReference type="HOGENOM" id="CLU_099590_2_0_11"/>
<evidence type="ECO:0000313" key="4">
    <source>
        <dbReference type="Proteomes" id="UP000033457"/>
    </source>
</evidence>
<reference evidence="2" key="1">
    <citation type="journal article" date="2015" name="Genome Announc.">
        <title>Complete Genome Sequence of Corynebacterium kutscheri DSM 20755, a Corynebacterial Type Strain with Remarkably Low G+C Content of Chromosomal DNA.</title>
        <authorList>
            <person name="Ruckert C."/>
            <person name="Albersmeier A."/>
            <person name="Winkler A."/>
            <person name="Tauch A."/>
        </authorList>
    </citation>
    <scope>NUCLEOTIDE SEQUENCE [LARGE SCALE GENOMIC DNA]</scope>
    <source>
        <strain evidence="2">DSM 20755</strain>
    </source>
</reference>
<evidence type="ECO:0000313" key="2">
    <source>
        <dbReference type="EMBL" id="AKE41167.1"/>
    </source>
</evidence>
<dbReference type="RefSeq" id="WP_046439312.1">
    <property type="nucleotide sequence ID" value="NZ_CP011312.1"/>
</dbReference>
<protein>
    <recommendedName>
        <fullName evidence="1">YchJ-like middle NTF2-like domain-containing protein</fullName>
    </recommendedName>
</protein>
<keyword evidence="4" id="KW-1185">Reference proteome</keyword>
<dbReference type="Proteomes" id="UP000033457">
    <property type="component" value="Chromosome"/>
</dbReference>
<dbReference type="Proteomes" id="UP000271380">
    <property type="component" value="Chromosome"/>
</dbReference>
<sequence length="132" mass="15293">MKLIKTITDCPCGSGSDFNDCCEPYLNGTIAPSTAEKLMRSRYSAFALANRDYLIKTWYPDTRPLDIQFAEDISWVKLEILHITGGTEFDSYGEIEFDATYIIGIDPTIHIHHERSVFRRQNGRWFYDDEIE</sequence>
<dbReference type="InterPro" id="IPR032710">
    <property type="entry name" value="NTF2-like_dom_sf"/>
</dbReference>
<dbReference type="EMBL" id="LR134377">
    <property type="protein sequence ID" value="VEH08443.1"/>
    <property type="molecule type" value="Genomic_DNA"/>
</dbReference>
<dbReference type="Pfam" id="PF17775">
    <property type="entry name" value="YchJ_M-like"/>
    <property type="match status" value="1"/>
</dbReference>
<organism evidence="2 4">
    <name type="scientific">Corynebacterium kutscheri</name>
    <dbReference type="NCBI Taxonomy" id="35755"/>
    <lineage>
        <taxon>Bacteria</taxon>
        <taxon>Bacillati</taxon>
        <taxon>Actinomycetota</taxon>
        <taxon>Actinomycetes</taxon>
        <taxon>Mycobacteriales</taxon>
        <taxon>Corynebacteriaceae</taxon>
        <taxon>Corynebacterium</taxon>
    </lineage>
</organism>
<dbReference type="SUPFAM" id="SSF54427">
    <property type="entry name" value="NTF2-like"/>
    <property type="match status" value="1"/>
</dbReference>
<evidence type="ECO:0000313" key="3">
    <source>
        <dbReference type="EMBL" id="VEH08443.1"/>
    </source>
</evidence>
<dbReference type="STRING" id="35755.UL82_04955"/>
<dbReference type="OrthoDB" id="21421at2"/>
<accession>A0A0F6QZH8</accession>
<feature type="domain" description="YchJ-like middle NTF2-like" evidence="1">
    <location>
        <begin position="34"/>
        <end position="129"/>
    </location>
</feature>
<dbReference type="InterPro" id="IPR048469">
    <property type="entry name" value="YchJ-like_M"/>
</dbReference>
<gene>
    <name evidence="3" type="primary">ychJ</name>
    <name evidence="3" type="ORF">NCTC949_01557</name>
    <name evidence="2" type="ORF">UL82_04955</name>
</gene>
<proteinExistence type="predicted"/>
<dbReference type="Gene3D" id="3.10.450.50">
    <property type="match status" value="1"/>
</dbReference>
<dbReference type="EMBL" id="CP011312">
    <property type="protein sequence ID" value="AKE41167.1"/>
    <property type="molecule type" value="Genomic_DNA"/>
</dbReference>
<name>A0A0F6QZH8_9CORY</name>
<evidence type="ECO:0000313" key="5">
    <source>
        <dbReference type="Proteomes" id="UP000271380"/>
    </source>
</evidence>
<evidence type="ECO:0000259" key="1">
    <source>
        <dbReference type="Pfam" id="PF17775"/>
    </source>
</evidence>
<dbReference type="AlphaFoldDB" id="A0A0F6QZH8"/>
<reference evidence="3 5" key="2">
    <citation type="submission" date="2018-12" db="EMBL/GenBank/DDBJ databases">
        <authorList>
            <consortium name="Pathogen Informatics"/>
        </authorList>
    </citation>
    <scope>NUCLEOTIDE SEQUENCE [LARGE SCALE GENOMIC DNA]</scope>
    <source>
        <strain evidence="3 5">NCTC949</strain>
    </source>
</reference>